<dbReference type="PATRIC" id="fig|1166016.3.peg.2572"/>
<reference evidence="1 2" key="1">
    <citation type="journal article" date="2012" name="J. Bacteriol.">
        <title>Genome sequence of Pectobacterium sp. strain SCC3193.</title>
        <authorList>
            <person name="Koskinen J.P."/>
            <person name="Laine P."/>
            <person name="Niemi O."/>
            <person name="Nykyri J."/>
            <person name="Harjunpaa H."/>
            <person name="Auvinen P."/>
            <person name="Paulin L."/>
            <person name="Pirhonen M."/>
            <person name="Palva T."/>
            <person name="Holm L."/>
        </authorList>
    </citation>
    <scope>NUCLEOTIDE SEQUENCE [LARGE SCALE GENOMIC DNA]</scope>
    <source>
        <strain evidence="1 2">SCC3193</strain>
    </source>
</reference>
<sequence>MAGVSQGSQRTGSSKYDGYFNGCTSLTDISLHVTTVYLAIMTLSKHAISSLSLVIAFSAGITQSHADTIWLNNGDKVTGKITLLDGGKLFINTDYAGSIAVAWDQVKTFESDHGLVIQGERYEKGVLYPAVKAGENRAIVASPSLSNEAAGPQTLPLSEITSIVAQKPLVTDFLWKGNIDAGMSHKKSSTETDNYDVTLNTKARHDTWRHNLDASYHLAKEDKVESTKNAAGEYALDKFVDENWFWQGRYQYKRDWIESIKINRSFGLGPGYQFWDNDLGAFSLTSLVNSQTFVYRDQGDDDFYSGAIKWAYNRYLFSKSVEAFTNGEFGRSFDGTAPIYLKADAGLRFKLTDWSSMTMKVSRTRIESNQGNVDDTLYTMGVGVGW</sequence>
<proteinExistence type="predicted"/>
<dbReference type="KEGG" id="pec:W5S_2545"/>
<dbReference type="STRING" id="1905730.W5S_2545"/>
<dbReference type="AlphaFoldDB" id="A0A0H3I724"/>
<evidence type="ECO:0000313" key="2">
    <source>
        <dbReference type="Proteomes" id="UP000008044"/>
    </source>
</evidence>
<dbReference type="Pfam" id="PF04338">
    <property type="entry name" value="DUF481"/>
    <property type="match status" value="1"/>
</dbReference>
<name>A0A0H3I724_PECPM</name>
<dbReference type="HOGENOM" id="CLU_057321_1_0_6"/>
<dbReference type="InterPro" id="IPR007433">
    <property type="entry name" value="DUF481"/>
</dbReference>
<evidence type="ECO:0000313" key="1">
    <source>
        <dbReference type="EMBL" id="AFI90633.1"/>
    </source>
</evidence>
<dbReference type="EMBL" id="CP003415">
    <property type="protein sequence ID" value="AFI90633.1"/>
    <property type="molecule type" value="Genomic_DNA"/>
</dbReference>
<organism evidence="1 2">
    <name type="scientific">Pectobacterium parmentieri</name>
    <dbReference type="NCBI Taxonomy" id="1905730"/>
    <lineage>
        <taxon>Bacteria</taxon>
        <taxon>Pseudomonadati</taxon>
        <taxon>Pseudomonadota</taxon>
        <taxon>Gammaproteobacteria</taxon>
        <taxon>Enterobacterales</taxon>
        <taxon>Pectobacteriaceae</taxon>
        <taxon>Pectobacterium</taxon>
    </lineage>
</organism>
<dbReference type="Proteomes" id="UP000008044">
    <property type="component" value="Chromosome"/>
</dbReference>
<dbReference type="eggNOG" id="COG3137">
    <property type="taxonomic scope" value="Bacteria"/>
</dbReference>
<accession>A0A0H3I724</accession>
<protein>
    <submittedName>
        <fullName evidence="1">Peptide chain release factor RF-3</fullName>
    </submittedName>
</protein>
<gene>
    <name evidence="1" type="ordered locus">W5S_2545</name>
</gene>